<gene>
    <name evidence="9" type="ORF">METZ01_LOCUS89214</name>
</gene>
<dbReference type="Pfam" id="PF07733">
    <property type="entry name" value="DNA_pol3_alpha"/>
    <property type="match status" value="1"/>
</dbReference>
<feature type="domain" description="Polymerase/histidinol phosphatase N-terminal" evidence="8">
    <location>
        <begin position="3"/>
        <end position="70"/>
    </location>
</feature>
<evidence type="ECO:0000256" key="1">
    <source>
        <dbReference type="ARBA" id="ARBA00004496"/>
    </source>
</evidence>
<comment type="catalytic activity">
    <reaction evidence="7">
        <text>DNA(n) + a 2'-deoxyribonucleoside 5'-triphosphate = DNA(n+1) + diphosphate</text>
        <dbReference type="Rhea" id="RHEA:22508"/>
        <dbReference type="Rhea" id="RHEA-COMP:17339"/>
        <dbReference type="Rhea" id="RHEA-COMP:17340"/>
        <dbReference type="ChEBI" id="CHEBI:33019"/>
        <dbReference type="ChEBI" id="CHEBI:61560"/>
        <dbReference type="ChEBI" id="CHEBI:173112"/>
        <dbReference type="EC" id="2.7.7.7"/>
    </reaction>
</comment>
<evidence type="ECO:0000256" key="4">
    <source>
        <dbReference type="ARBA" id="ARBA00022695"/>
    </source>
</evidence>
<dbReference type="Gene3D" id="1.10.150.870">
    <property type="match status" value="1"/>
</dbReference>
<name>A0A381V7U4_9ZZZZ</name>
<dbReference type="GO" id="GO:0006260">
    <property type="term" value="P:DNA replication"/>
    <property type="evidence" value="ECO:0007669"/>
    <property type="project" value="UniProtKB-KW"/>
</dbReference>
<keyword evidence="4" id="KW-0548">Nucleotidyltransferase</keyword>
<proteinExistence type="predicted"/>
<evidence type="ECO:0000256" key="5">
    <source>
        <dbReference type="ARBA" id="ARBA00022705"/>
    </source>
</evidence>
<evidence type="ECO:0000259" key="8">
    <source>
        <dbReference type="SMART" id="SM00481"/>
    </source>
</evidence>
<organism evidence="9">
    <name type="scientific">marine metagenome</name>
    <dbReference type="NCBI Taxonomy" id="408172"/>
    <lineage>
        <taxon>unclassified sequences</taxon>
        <taxon>metagenomes</taxon>
        <taxon>ecological metagenomes</taxon>
    </lineage>
</organism>
<evidence type="ECO:0000256" key="7">
    <source>
        <dbReference type="ARBA" id="ARBA00049244"/>
    </source>
</evidence>
<accession>A0A381V7U4</accession>
<protein>
    <recommendedName>
        <fullName evidence="2">DNA-directed DNA polymerase</fullName>
        <ecNumber evidence="2">2.7.7.7</ecNumber>
    </recommendedName>
</protein>
<evidence type="ECO:0000313" key="9">
    <source>
        <dbReference type="EMBL" id="SVA36360.1"/>
    </source>
</evidence>
<dbReference type="InterPro" id="IPR011708">
    <property type="entry name" value="DNA_pol3_alpha_NTPase_dom"/>
</dbReference>
<dbReference type="PANTHER" id="PTHR32294">
    <property type="entry name" value="DNA POLYMERASE III SUBUNIT ALPHA"/>
    <property type="match status" value="1"/>
</dbReference>
<dbReference type="Pfam" id="PF17657">
    <property type="entry name" value="DNA_pol3_finger"/>
    <property type="match status" value="1"/>
</dbReference>
<dbReference type="InterPro" id="IPR004365">
    <property type="entry name" value="NA-bd_OB_tRNA"/>
</dbReference>
<dbReference type="GO" id="GO:0003887">
    <property type="term" value="F:DNA-directed DNA polymerase activity"/>
    <property type="evidence" value="ECO:0007669"/>
    <property type="project" value="UniProtKB-KW"/>
</dbReference>
<keyword evidence="6" id="KW-0239">DNA-directed DNA polymerase</keyword>
<dbReference type="InterPro" id="IPR004013">
    <property type="entry name" value="PHP_dom"/>
</dbReference>
<dbReference type="InterPro" id="IPR004805">
    <property type="entry name" value="DnaE2/DnaE/PolC"/>
</dbReference>
<keyword evidence="5" id="KW-0235">DNA replication</keyword>
<evidence type="ECO:0000256" key="2">
    <source>
        <dbReference type="ARBA" id="ARBA00012417"/>
    </source>
</evidence>
<dbReference type="Pfam" id="PF14579">
    <property type="entry name" value="HHH_6"/>
    <property type="match status" value="1"/>
</dbReference>
<dbReference type="SMART" id="SM00481">
    <property type="entry name" value="POLIIIAc"/>
    <property type="match status" value="1"/>
</dbReference>
<dbReference type="GO" id="GO:0003676">
    <property type="term" value="F:nucleic acid binding"/>
    <property type="evidence" value="ECO:0007669"/>
    <property type="project" value="InterPro"/>
</dbReference>
<dbReference type="InterPro" id="IPR040982">
    <property type="entry name" value="DNA_pol3_finger"/>
</dbReference>
<sequence>MFIHLNTHSVYSPMRGLLSLSDLMNLSQSNGMDTLALTDVNGMWGFIRFVQHCKDAGIRPIAGTNLITENDDVILLAENQYGYENMCRAVSAVHDNSKQSITDILEKQLAGLFVLAHKESTLKKLINIIPYTHLFLELRPGNQESCMQKLAKKLKLEMVVTGDVYFRSQSDHDAHVTLRAIEKNTTLKQLDIAECKTNHHWFRSEAEMVKLFPNSLDGLNNSQYLADRCKTDWSFINTIFPGLSLKETHISNKKLKDKVYAGAKIRYGEVDEMIRQRIEYELDLITQKGFAPYFLIVQDIVTQTRATIGRGSAAASIVSYCLFITQVDPLRYTLQFERFIHPERENMPDIDVDFPWDERDDILDYVFKKYGNERTAMVSSQVFLKPRSAIREVGKVHGLSNEEIKSITKRIGWYASRRDLEHWVRTDPRFANVDLDDTLIRVLRESEKIVGTFRYPSVHPGGVVIVPDEIRKYVPVLVAPKGVQIVEWEKDQVEDSGLLKIDLLGNRSLAVVRDTIRQVNLNYGEVVSRSNYVNYHQIQPIGDEKTEKLMKAGKTMGVFYIESPATRQLLAKAGVVDFEHVVIYSSIIRPAANRFTNIMLARIHGEKWELLHPDLDFLAESYGIMVYEEQVSMAAMTLAGLGYAEAEALRKTMSRDSMQHLTLSWKKKFTEGSLRRGYSPNIIKDVWDMIASFVGYSFCKPHSASYAMLSFTCSYLKAHFTAEFLASVISNQGGFYSSYAYMSEARRFGIQILPPDVNRSHKAWRGRKGKIRMGFMSIKRLRQKALDIILDERKAGEFDSLDDFLSRVDLDLSDAMALTNAGCFKSLTPELTHRELAYRVAGFYLQNGVREPLTASPVNYDLTAEDQYRLELETFGYPLSIHPLEKYRPILSQRIKYAKDIPLFVGQSIYLIGVYITRKETATGNSEPMEFLTLEDETDIYECVLFPDVFQEFGDMLHWETLFIIRGIVEESFGVYTITIEKMASLQ</sequence>
<keyword evidence="3" id="KW-0808">Transferase</keyword>
<dbReference type="GO" id="GO:0008408">
    <property type="term" value="F:3'-5' exonuclease activity"/>
    <property type="evidence" value="ECO:0007669"/>
    <property type="project" value="InterPro"/>
</dbReference>
<dbReference type="EMBL" id="UINC01008068">
    <property type="protein sequence ID" value="SVA36360.1"/>
    <property type="molecule type" value="Genomic_DNA"/>
</dbReference>
<dbReference type="InterPro" id="IPR016195">
    <property type="entry name" value="Pol/histidinol_Pase-like"/>
</dbReference>
<dbReference type="Pfam" id="PF01336">
    <property type="entry name" value="tRNA_anti-codon"/>
    <property type="match status" value="1"/>
</dbReference>
<dbReference type="CDD" id="cd04485">
    <property type="entry name" value="DnaE_OBF"/>
    <property type="match status" value="1"/>
</dbReference>
<dbReference type="Gene3D" id="3.20.20.140">
    <property type="entry name" value="Metal-dependent hydrolases"/>
    <property type="match status" value="1"/>
</dbReference>
<dbReference type="AlphaFoldDB" id="A0A381V7U4"/>
<dbReference type="InterPro" id="IPR029460">
    <property type="entry name" value="DNAPol_HHH"/>
</dbReference>
<feature type="non-terminal residue" evidence="9">
    <location>
        <position position="987"/>
    </location>
</feature>
<dbReference type="Pfam" id="PF02811">
    <property type="entry name" value="PHP"/>
    <property type="match status" value="1"/>
</dbReference>
<evidence type="ECO:0000256" key="3">
    <source>
        <dbReference type="ARBA" id="ARBA00022679"/>
    </source>
</evidence>
<dbReference type="NCBIfam" id="TIGR00594">
    <property type="entry name" value="polc"/>
    <property type="match status" value="1"/>
</dbReference>
<comment type="subcellular location">
    <subcellularLocation>
        <location evidence="1">Cytoplasm</location>
    </subcellularLocation>
</comment>
<dbReference type="InterPro" id="IPR003141">
    <property type="entry name" value="Pol/His_phosphatase_N"/>
</dbReference>
<dbReference type="EC" id="2.7.7.7" evidence="2"/>
<dbReference type="GO" id="GO:0005737">
    <property type="term" value="C:cytoplasm"/>
    <property type="evidence" value="ECO:0007669"/>
    <property type="project" value="UniProtKB-SubCell"/>
</dbReference>
<dbReference type="SUPFAM" id="SSF89550">
    <property type="entry name" value="PHP domain-like"/>
    <property type="match status" value="1"/>
</dbReference>
<evidence type="ECO:0000256" key="6">
    <source>
        <dbReference type="ARBA" id="ARBA00022932"/>
    </source>
</evidence>
<reference evidence="9" key="1">
    <citation type="submission" date="2018-05" db="EMBL/GenBank/DDBJ databases">
        <authorList>
            <person name="Lanie J.A."/>
            <person name="Ng W.-L."/>
            <person name="Kazmierczak K.M."/>
            <person name="Andrzejewski T.M."/>
            <person name="Davidsen T.M."/>
            <person name="Wayne K.J."/>
            <person name="Tettelin H."/>
            <person name="Glass J.I."/>
            <person name="Rusch D."/>
            <person name="Podicherti R."/>
            <person name="Tsui H.-C.T."/>
            <person name="Winkler M.E."/>
        </authorList>
    </citation>
    <scope>NUCLEOTIDE SEQUENCE</scope>
</reference>